<dbReference type="OMA" id="AHSIGPF"/>
<evidence type="ECO:0000256" key="4">
    <source>
        <dbReference type="ARBA" id="ARBA00022989"/>
    </source>
</evidence>
<feature type="transmembrane region" description="Helical" evidence="8">
    <location>
        <begin position="259"/>
        <end position="278"/>
    </location>
</feature>
<evidence type="ECO:0000256" key="2">
    <source>
        <dbReference type="ARBA" id="ARBA00022448"/>
    </source>
</evidence>
<sequence>MDQQSTETTVTTQYNTKTTMTMTSYGDSESNLHQVPYHHDNEAKSASTIVSEAPQSSRPKALVILLYTGIIIAMFMVSLNTTVVAPAMSIIATELNALEQQTWVATAYLLVFNAIQPISGKFSDIFGRKPILTFGILMFFVGSLINSLANQMTVLIAGRTVQGLGGGCIMSMAFIIITDLSPPHLRPRFQSLLTVIYGLASCVGPLIGGAFVDHVSWHWDFWLNVILSVVSFVIVVWLLQEPVKLEKSSFMDKIKRIDWLGTLFSLSFVCCLLLALNWGPAYGWSEAHSIGSFVGAAVSLIALVVVEGWVAKEPLMPPRILGNPAVIILYIYMVCLGLGFIGTLYFGPVMFQAVFGADSMSSGIRLIPYMACLIVASVGSGYLLSFFPYIKFYIVFGAAINLLGFGLFYTVNETSSWGQQAGYLTLCGFCFGLSQSNVILAVQSSSDRKDMAVATGLNNFFLILASSVGVAIYQALFQLFLAAQFAHVDPSVLVRKMITLHTVFIIPLVASGLGLICTLFIKNVKFQPQPMAPPSHQPDDQNVKEKLDMEKQDL</sequence>
<feature type="transmembrane region" description="Helical" evidence="8">
    <location>
        <begin position="366"/>
        <end position="385"/>
    </location>
</feature>
<comment type="subcellular location">
    <subcellularLocation>
        <location evidence="1">Endomembrane system</location>
        <topology evidence="1">Multi-pass membrane protein</topology>
    </subcellularLocation>
</comment>
<dbReference type="PANTHER" id="PTHR23501">
    <property type="entry name" value="MAJOR FACILITATOR SUPERFAMILY"/>
    <property type="match status" value="1"/>
</dbReference>
<gene>
    <name evidence="10" type="primary">ABSGL_15249.1 scaffold 16333</name>
</gene>
<feature type="transmembrane region" description="Helical" evidence="8">
    <location>
        <begin position="131"/>
        <end position="149"/>
    </location>
</feature>
<feature type="transmembrane region" description="Helical" evidence="8">
    <location>
        <begin position="460"/>
        <end position="486"/>
    </location>
</feature>
<dbReference type="PROSITE" id="PS50850">
    <property type="entry name" value="MFS"/>
    <property type="match status" value="1"/>
</dbReference>
<dbReference type="EMBL" id="LT555144">
    <property type="protein sequence ID" value="SAM09553.1"/>
    <property type="molecule type" value="Genomic_DNA"/>
</dbReference>
<keyword evidence="3 8" id="KW-0812">Transmembrane</keyword>
<feature type="region of interest" description="Disordered" evidence="7">
    <location>
        <begin position="530"/>
        <end position="554"/>
    </location>
</feature>
<dbReference type="GO" id="GO:0005886">
    <property type="term" value="C:plasma membrane"/>
    <property type="evidence" value="ECO:0007669"/>
    <property type="project" value="TreeGrafter"/>
</dbReference>
<dbReference type="Pfam" id="PF07690">
    <property type="entry name" value="MFS_1"/>
    <property type="match status" value="1"/>
</dbReference>
<evidence type="ECO:0000313" key="10">
    <source>
        <dbReference type="EMBL" id="SAM09553.1"/>
    </source>
</evidence>
<dbReference type="PANTHER" id="PTHR23501:SF191">
    <property type="entry name" value="VACUOLAR BASIC AMINO ACID TRANSPORTER 4"/>
    <property type="match status" value="1"/>
</dbReference>
<evidence type="ECO:0000313" key="11">
    <source>
        <dbReference type="Proteomes" id="UP000078561"/>
    </source>
</evidence>
<dbReference type="GO" id="GO:0022857">
    <property type="term" value="F:transmembrane transporter activity"/>
    <property type="evidence" value="ECO:0007669"/>
    <property type="project" value="InterPro"/>
</dbReference>
<dbReference type="SUPFAM" id="SSF103473">
    <property type="entry name" value="MFS general substrate transporter"/>
    <property type="match status" value="1"/>
</dbReference>
<reference evidence="10" key="1">
    <citation type="submission" date="2016-04" db="EMBL/GenBank/DDBJ databases">
        <authorList>
            <person name="Evans L.H."/>
            <person name="Alamgir A."/>
            <person name="Owens N."/>
            <person name="Weber N.D."/>
            <person name="Virtaneva K."/>
            <person name="Barbian K."/>
            <person name="Babar A."/>
            <person name="Rosenke K."/>
        </authorList>
    </citation>
    <scope>NUCLEOTIDE SEQUENCE [LARGE SCALE GENOMIC DNA]</scope>
    <source>
        <strain evidence="10">CBS 101.48</strain>
    </source>
</reference>
<feature type="transmembrane region" description="Helical" evidence="8">
    <location>
        <begin position="421"/>
        <end position="440"/>
    </location>
</feature>
<dbReference type="CDD" id="cd17502">
    <property type="entry name" value="MFS_Azr1_MDR_like"/>
    <property type="match status" value="1"/>
</dbReference>
<keyword evidence="2" id="KW-0813">Transport</keyword>
<feature type="transmembrane region" description="Helical" evidence="8">
    <location>
        <begin position="290"/>
        <end position="311"/>
    </location>
</feature>
<feature type="transmembrane region" description="Helical" evidence="8">
    <location>
        <begin position="64"/>
        <end position="91"/>
    </location>
</feature>
<dbReference type="PROSITE" id="PS00216">
    <property type="entry name" value="SUGAR_TRANSPORT_1"/>
    <property type="match status" value="1"/>
</dbReference>
<keyword evidence="4 8" id="KW-1133">Transmembrane helix</keyword>
<evidence type="ECO:0000256" key="3">
    <source>
        <dbReference type="ARBA" id="ARBA00022692"/>
    </source>
</evidence>
<dbReference type="Gene3D" id="1.20.1250.20">
    <property type="entry name" value="MFS general substrate transporter like domains"/>
    <property type="match status" value="1"/>
</dbReference>
<keyword evidence="11" id="KW-1185">Reference proteome</keyword>
<evidence type="ECO:0000256" key="1">
    <source>
        <dbReference type="ARBA" id="ARBA00004127"/>
    </source>
</evidence>
<organism evidence="10">
    <name type="scientific">Absidia glauca</name>
    <name type="common">Pin mould</name>
    <dbReference type="NCBI Taxonomy" id="4829"/>
    <lineage>
        <taxon>Eukaryota</taxon>
        <taxon>Fungi</taxon>
        <taxon>Fungi incertae sedis</taxon>
        <taxon>Mucoromycota</taxon>
        <taxon>Mucoromycotina</taxon>
        <taxon>Mucoromycetes</taxon>
        <taxon>Mucorales</taxon>
        <taxon>Cunninghamellaceae</taxon>
        <taxon>Absidia</taxon>
    </lineage>
</organism>
<feature type="transmembrane region" description="Helical" evidence="8">
    <location>
        <begin position="103"/>
        <end position="119"/>
    </location>
</feature>
<dbReference type="Gene3D" id="1.20.1720.10">
    <property type="entry name" value="Multidrug resistance protein D"/>
    <property type="match status" value="1"/>
</dbReference>
<feature type="compositionally biased region" description="Basic and acidic residues" evidence="7">
    <location>
        <begin position="537"/>
        <end position="554"/>
    </location>
</feature>
<feature type="domain" description="Major facilitator superfamily (MFS) profile" evidence="9">
    <location>
        <begin position="66"/>
        <end position="526"/>
    </location>
</feature>
<feature type="transmembrane region" description="Helical" evidence="8">
    <location>
        <begin position="323"/>
        <end position="346"/>
    </location>
</feature>
<keyword evidence="5 8" id="KW-0472">Membrane</keyword>
<dbReference type="InterPro" id="IPR020846">
    <property type="entry name" value="MFS_dom"/>
</dbReference>
<evidence type="ECO:0000256" key="5">
    <source>
        <dbReference type="ARBA" id="ARBA00023136"/>
    </source>
</evidence>
<dbReference type="STRING" id="4829.A0A163KNJ7"/>
<accession>A0A163KNJ7</accession>
<evidence type="ECO:0000256" key="6">
    <source>
        <dbReference type="ARBA" id="ARBA00044273"/>
    </source>
</evidence>
<evidence type="ECO:0000256" key="7">
    <source>
        <dbReference type="SAM" id="MobiDB-lite"/>
    </source>
</evidence>
<dbReference type="Proteomes" id="UP000078561">
    <property type="component" value="Unassembled WGS sequence"/>
</dbReference>
<evidence type="ECO:0000259" key="9">
    <source>
        <dbReference type="PROSITE" id="PS50850"/>
    </source>
</evidence>
<feature type="transmembrane region" description="Helical" evidence="8">
    <location>
        <begin position="498"/>
        <end position="521"/>
    </location>
</feature>
<dbReference type="GO" id="GO:0012505">
    <property type="term" value="C:endomembrane system"/>
    <property type="evidence" value="ECO:0007669"/>
    <property type="project" value="UniProtKB-SubCell"/>
</dbReference>
<dbReference type="InterPro" id="IPR036259">
    <property type="entry name" value="MFS_trans_sf"/>
</dbReference>
<evidence type="ECO:0000256" key="8">
    <source>
        <dbReference type="SAM" id="Phobius"/>
    </source>
</evidence>
<feature type="transmembrane region" description="Helical" evidence="8">
    <location>
        <begin position="392"/>
        <end position="409"/>
    </location>
</feature>
<dbReference type="InterPro" id="IPR005829">
    <property type="entry name" value="Sugar_transporter_CS"/>
</dbReference>
<feature type="transmembrane region" description="Helical" evidence="8">
    <location>
        <begin position="221"/>
        <end position="239"/>
    </location>
</feature>
<dbReference type="InParanoid" id="A0A163KNJ7"/>
<dbReference type="OrthoDB" id="10021397at2759"/>
<dbReference type="AlphaFoldDB" id="A0A163KNJ7"/>
<proteinExistence type="predicted"/>
<name>A0A163KNJ7_ABSGL</name>
<dbReference type="InterPro" id="IPR011701">
    <property type="entry name" value="MFS"/>
</dbReference>
<feature type="transmembrane region" description="Helical" evidence="8">
    <location>
        <begin position="192"/>
        <end position="215"/>
    </location>
</feature>
<protein>
    <recommendedName>
        <fullName evidence="6">MFS-type drug efflux transporter P55</fullName>
    </recommendedName>
</protein>
<feature type="transmembrane region" description="Helical" evidence="8">
    <location>
        <begin position="161"/>
        <end position="180"/>
    </location>
</feature>